<feature type="transmembrane region" description="Helical" evidence="9">
    <location>
        <begin position="81"/>
        <end position="101"/>
    </location>
</feature>
<keyword evidence="4 8" id="KW-0863">Zinc-finger</keyword>
<feature type="transmembrane region" description="Helical" evidence="9">
    <location>
        <begin position="20"/>
        <end position="41"/>
    </location>
</feature>
<gene>
    <name evidence="11" type="ORF">KP79_PYT17458</name>
</gene>
<name>A0A210Q9V3_MIZYE</name>
<keyword evidence="5" id="KW-0862">Zinc</keyword>
<comment type="caution">
    <text evidence="11">The sequence shown here is derived from an EMBL/GenBank/DDBJ whole genome shotgun (WGS) entry which is preliminary data.</text>
</comment>
<dbReference type="PANTHER" id="PTHR22763">
    <property type="entry name" value="RING ZINC FINGER PROTEIN"/>
    <property type="match status" value="1"/>
</dbReference>
<dbReference type="AlphaFoldDB" id="A0A210Q9V3"/>
<feature type="transmembrane region" description="Helical" evidence="9">
    <location>
        <begin position="169"/>
        <end position="186"/>
    </location>
</feature>
<evidence type="ECO:0000313" key="11">
    <source>
        <dbReference type="EMBL" id="OWF45514.1"/>
    </source>
</evidence>
<dbReference type="Pfam" id="PF13705">
    <property type="entry name" value="TRC8_N"/>
    <property type="match status" value="1"/>
</dbReference>
<keyword evidence="7 9" id="KW-0472">Membrane</keyword>
<evidence type="ECO:0000256" key="6">
    <source>
        <dbReference type="ARBA" id="ARBA00022989"/>
    </source>
</evidence>
<dbReference type="EMBL" id="NEDP02004479">
    <property type="protein sequence ID" value="OWF45514.1"/>
    <property type="molecule type" value="Genomic_DNA"/>
</dbReference>
<dbReference type="Proteomes" id="UP000242188">
    <property type="component" value="Unassembled WGS sequence"/>
</dbReference>
<dbReference type="GO" id="GO:0061630">
    <property type="term" value="F:ubiquitin protein ligase activity"/>
    <property type="evidence" value="ECO:0007669"/>
    <property type="project" value="TreeGrafter"/>
</dbReference>
<dbReference type="SUPFAM" id="SSF57850">
    <property type="entry name" value="RING/U-box"/>
    <property type="match status" value="1"/>
</dbReference>
<feature type="transmembrane region" description="Helical" evidence="9">
    <location>
        <begin position="376"/>
        <end position="399"/>
    </location>
</feature>
<dbReference type="GO" id="GO:0008270">
    <property type="term" value="F:zinc ion binding"/>
    <property type="evidence" value="ECO:0007669"/>
    <property type="project" value="UniProtKB-KW"/>
</dbReference>
<dbReference type="STRING" id="6573.A0A210Q9V3"/>
<sequence length="646" mass="74541">MPWLTEIFRMWEVILRVPPLFVIDSLLNNSLFTYYQVYFQFLHFETPMTWIQYIEWLFLLSLCTSVALVIFLLGTRQLLTMYSYILSLVAVFVSLNMNLTFTRPATKSLWMVEFSNPKNQTTDYLVPPEIVRHGLQTCINYLLGQLAAAFIFCKSWQYRREVRTENKKHVYSVFLSFIFPIIMAQIMQMMDLSSETLLFFIQVAGLVLPLEILSTNVINTASSFYFTFKRSYNLVKLTIGAIGLQGFLENHWVRLQVPRVLRIFFTSRFIFQVGYLYWSSLNQVNVSYFSTDILNNIGYQVVVRSCDDVVALLGLTSIVSFCAHYIGVFMAFCIGSSEDDDKNMGTVSAILFFILALQTGLTGLEPDKRLVRLCKNLYLLGTAITHFVHSMVHPLLMSLSASRNMHIQRHVRALAMCAFLITFPSCLLVYLWSMHKVNTWLMAVTAFSLEVIIKVIVSLMVYFLFMLDAYRDKFWESLDDYVYYIQSTGNTIEFLFGIFLFCNGGWILLFESGGTIRAVMMCIHAYFNIWVQAKEGWKVFMKRKTAVDKINSLPLASQEQLDTLNDVCAICYQELQNARITSCNHYFHGVCLRKWLYVQDNCPMCYKVIYHTVGGDNSSVEGDDANQNNINNGLIAPVPVQRDHQD</sequence>
<feature type="transmembrane region" description="Helical" evidence="9">
    <location>
        <begin position="346"/>
        <end position="364"/>
    </location>
</feature>
<feature type="transmembrane region" description="Helical" evidence="9">
    <location>
        <begin position="309"/>
        <end position="334"/>
    </location>
</feature>
<feature type="transmembrane region" description="Helical" evidence="9">
    <location>
        <begin position="491"/>
        <end position="509"/>
    </location>
</feature>
<feature type="transmembrane region" description="Helical" evidence="9">
    <location>
        <begin position="138"/>
        <end position="157"/>
    </location>
</feature>
<accession>A0A210Q9V3</accession>
<keyword evidence="3" id="KW-0479">Metal-binding</keyword>
<evidence type="ECO:0000256" key="5">
    <source>
        <dbReference type="ARBA" id="ARBA00022833"/>
    </source>
</evidence>
<dbReference type="InterPro" id="IPR050731">
    <property type="entry name" value="HRD1_E3_ubiq-ligases"/>
</dbReference>
<keyword evidence="2 9" id="KW-0812">Transmembrane</keyword>
<evidence type="ECO:0000259" key="10">
    <source>
        <dbReference type="PROSITE" id="PS50089"/>
    </source>
</evidence>
<dbReference type="GO" id="GO:0036503">
    <property type="term" value="P:ERAD pathway"/>
    <property type="evidence" value="ECO:0007669"/>
    <property type="project" value="TreeGrafter"/>
</dbReference>
<dbReference type="InterPro" id="IPR013083">
    <property type="entry name" value="Znf_RING/FYVE/PHD"/>
</dbReference>
<dbReference type="InterPro" id="IPR001841">
    <property type="entry name" value="Znf_RING"/>
</dbReference>
<reference evidence="11 12" key="1">
    <citation type="journal article" date="2017" name="Nat. Ecol. Evol.">
        <title>Scallop genome provides insights into evolution of bilaterian karyotype and development.</title>
        <authorList>
            <person name="Wang S."/>
            <person name="Zhang J."/>
            <person name="Jiao W."/>
            <person name="Li J."/>
            <person name="Xun X."/>
            <person name="Sun Y."/>
            <person name="Guo X."/>
            <person name="Huan P."/>
            <person name="Dong B."/>
            <person name="Zhang L."/>
            <person name="Hu X."/>
            <person name="Sun X."/>
            <person name="Wang J."/>
            <person name="Zhao C."/>
            <person name="Wang Y."/>
            <person name="Wang D."/>
            <person name="Huang X."/>
            <person name="Wang R."/>
            <person name="Lv J."/>
            <person name="Li Y."/>
            <person name="Zhang Z."/>
            <person name="Liu B."/>
            <person name="Lu W."/>
            <person name="Hui Y."/>
            <person name="Liang J."/>
            <person name="Zhou Z."/>
            <person name="Hou R."/>
            <person name="Li X."/>
            <person name="Liu Y."/>
            <person name="Li H."/>
            <person name="Ning X."/>
            <person name="Lin Y."/>
            <person name="Zhao L."/>
            <person name="Xing Q."/>
            <person name="Dou J."/>
            <person name="Li Y."/>
            <person name="Mao J."/>
            <person name="Guo H."/>
            <person name="Dou H."/>
            <person name="Li T."/>
            <person name="Mu C."/>
            <person name="Jiang W."/>
            <person name="Fu Q."/>
            <person name="Fu X."/>
            <person name="Miao Y."/>
            <person name="Liu J."/>
            <person name="Yu Q."/>
            <person name="Li R."/>
            <person name="Liao H."/>
            <person name="Li X."/>
            <person name="Kong Y."/>
            <person name="Jiang Z."/>
            <person name="Chourrout D."/>
            <person name="Li R."/>
            <person name="Bao Z."/>
        </authorList>
    </citation>
    <scope>NUCLEOTIDE SEQUENCE [LARGE SCALE GENOMIC DNA]</scope>
    <source>
        <strain evidence="11 12">PY_sf001</strain>
    </source>
</reference>
<feature type="transmembrane region" description="Helical" evidence="9">
    <location>
        <begin position="53"/>
        <end position="75"/>
    </location>
</feature>
<evidence type="ECO:0000256" key="7">
    <source>
        <dbReference type="ARBA" id="ARBA00023136"/>
    </source>
</evidence>
<evidence type="ECO:0000256" key="1">
    <source>
        <dbReference type="ARBA" id="ARBA00004141"/>
    </source>
</evidence>
<dbReference type="GO" id="GO:0043161">
    <property type="term" value="P:proteasome-mediated ubiquitin-dependent protein catabolic process"/>
    <property type="evidence" value="ECO:0007669"/>
    <property type="project" value="TreeGrafter"/>
</dbReference>
<dbReference type="InterPro" id="IPR025754">
    <property type="entry name" value="TRC8_N_dom"/>
</dbReference>
<dbReference type="CDD" id="cd16476">
    <property type="entry name" value="RING-H2_RNF139-like"/>
    <property type="match status" value="1"/>
</dbReference>
<dbReference type="PANTHER" id="PTHR22763:SF163">
    <property type="entry name" value="E3 UBIQUITIN-PROTEIN LIGASE RNF139"/>
    <property type="match status" value="1"/>
</dbReference>
<dbReference type="GO" id="GO:0036513">
    <property type="term" value="C:Derlin-1 retrotranslocation complex"/>
    <property type="evidence" value="ECO:0007669"/>
    <property type="project" value="TreeGrafter"/>
</dbReference>
<proteinExistence type="predicted"/>
<dbReference type="PROSITE" id="PS50089">
    <property type="entry name" value="ZF_RING_2"/>
    <property type="match status" value="1"/>
</dbReference>
<evidence type="ECO:0000256" key="9">
    <source>
        <dbReference type="SAM" id="Phobius"/>
    </source>
</evidence>
<keyword evidence="6 9" id="KW-1133">Transmembrane helix</keyword>
<evidence type="ECO:0000256" key="4">
    <source>
        <dbReference type="ARBA" id="ARBA00022771"/>
    </source>
</evidence>
<feature type="domain" description="RING-type" evidence="10">
    <location>
        <begin position="568"/>
        <end position="605"/>
    </location>
</feature>
<protein>
    <submittedName>
        <fullName evidence="11">Protein TRC8-like</fullName>
    </submittedName>
</protein>
<feature type="transmembrane region" description="Helical" evidence="9">
    <location>
        <begin position="451"/>
        <end position="470"/>
    </location>
</feature>
<dbReference type="OrthoDB" id="4348522at2759"/>
<comment type="subcellular location">
    <subcellularLocation>
        <location evidence="1">Membrane</location>
        <topology evidence="1">Multi-pass membrane protein</topology>
    </subcellularLocation>
</comment>
<dbReference type="Pfam" id="PF13923">
    <property type="entry name" value="zf-C3HC4_2"/>
    <property type="match status" value="1"/>
</dbReference>
<evidence type="ECO:0000313" key="12">
    <source>
        <dbReference type="Proteomes" id="UP000242188"/>
    </source>
</evidence>
<dbReference type="SMART" id="SM00184">
    <property type="entry name" value="RING"/>
    <property type="match status" value="1"/>
</dbReference>
<feature type="transmembrane region" description="Helical" evidence="9">
    <location>
        <begin position="198"/>
        <end position="218"/>
    </location>
</feature>
<evidence type="ECO:0000256" key="8">
    <source>
        <dbReference type="PROSITE-ProRule" id="PRU00175"/>
    </source>
</evidence>
<dbReference type="Gene3D" id="3.30.40.10">
    <property type="entry name" value="Zinc/RING finger domain, C3HC4 (zinc finger)"/>
    <property type="match status" value="1"/>
</dbReference>
<evidence type="ECO:0000256" key="2">
    <source>
        <dbReference type="ARBA" id="ARBA00022692"/>
    </source>
</evidence>
<feature type="transmembrane region" description="Helical" evidence="9">
    <location>
        <begin position="411"/>
        <end position="431"/>
    </location>
</feature>
<evidence type="ECO:0000256" key="3">
    <source>
        <dbReference type="ARBA" id="ARBA00022723"/>
    </source>
</evidence>
<organism evidence="11 12">
    <name type="scientific">Mizuhopecten yessoensis</name>
    <name type="common">Japanese scallop</name>
    <name type="synonym">Patinopecten yessoensis</name>
    <dbReference type="NCBI Taxonomy" id="6573"/>
    <lineage>
        <taxon>Eukaryota</taxon>
        <taxon>Metazoa</taxon>
        <taxon>Spiralia</taxon>
        <taxon>Lophotrochozoa</taxon>
        <taxon>Mollusca</taxon>
        <taxon>Bivalvia</taxon>
        <taxon>Autobranchia</taxon>
        <taxon>Pteriomorphia</taxon>
        <taxon>Pectinida</taxon>
        <taxon>Pectinoidea</taxon>
        <taxon>Pectinidae</taxon>
        <taxon>Mizuhopecten</taxon>
    </lineage>
</organism>
<keyword evidence="12" id="KW-1185">Reference proteome</keyword>